<accession>A0AAE0TNK9</accession>
<dbReference type="Gene3D" id="1.20.1280.50">
    <property type="match status" value="1"/>
</dbReference>
<feature type="compositionally biased region" description="Polar residues" evidence="1">
    <location>
        <begin position="1283"/>
        <end position="1293"/>
    </location>
</feature>
<feature type="region of interest" description="Disordered" evidence="1">
    <location>
        <begin position="1283"/>
        <end position="1329"/>
    </location>
</feature>
<feature type="compositionally biased region" description="Basic and acidic residues" evidence="1">
    <location>
        <begin position="80"/>
        <end position="92"/>
    </location>
</feature>
<proteinExistence type="predicted"/>
<feature type="compositionally biased region" description="Polar residues" evidence="1">
    <location>
        <begin position="1076"/>
        <end position="1091"/>
    </location>
</feature>
<feature type="compositionally biased region" description="Pro residues" evidence="1">
    <location>
        <begin position="1375"/>
        <end position="1384"/>
    </location>
</feature>
<dbReference type="CDD" id="cd09917">
    <property type="entry name" value="F-box_SF"/>
    <property type="match status" value="1"/>
</dbReference>
<comment type="caution">
    <text evidence="4">The sequence shown here is derived from an EMBL/GenBank/DDBJ whole genome shotgun (WGS) entry which is preliminary data.</text>
</comment>
<feature type="compositionally biased region" description="Polar residues" evidence="1">
    <location>
        <begin position="108"/>
        <end position="125"/>
    </location>
</feature>
<name>A0AAE0TNK9_9PEZI</name>
<feature type="region of interest" description="Disordered" evidence="1">
    <location>
        <begin position="1056"/>
        <end position="1138"/>
    </location>
</feature>
<feature type="region of interest" description="Disordered" evidence="1">
    <location>
        <begin position="1207"/>
        <end position="1268"/>
    </location>
</feature>
<evidence type="ECO:0000313" key="5">
    <source>
        <dbReference type="Proteomes" id="UP001274830"/>
    </source>
</evidence>
<organism evidence="4 5">
    <name type="scientific">Recurvomyces mirabilis</name>
    <dbReference type="NCBI Taxonomy" id="574656"/>
    <lineage>
        <taxon>Eukaryota</taxon>
        <taxon>Fungi</taxon>
        <taxon>Dikarya</taxon>
        <taxon>Ascomycota</taxon>
        <taxon>Pezizomycotina</taxon>
        <taxon>Dothideomycetes</taxon>
        <taxon>Dothideomycetidae</taxon>
        <taxon>Mycosphaerellales</taxon>
        <taxon>Teratosphaeriaceae</taxon>
        <taxon>Recurvomyces</taxon>
    </lineage>
</organism>
<dbReference type="Pfam" id="PF25422">
    <property type="entry name" value="DUF7892"/>
    <property type="match status" value="1"/>
</dbReference>
<dbReference type="Pfam" id="PF12937">
    <property type="entry name" value="F-box-like"/>
    <property type="match status" value="1"/>
</dbReference>
<dbReference type="EMBL" id="JAUTXT010000054">
    <property type="protein sequence ID" value="KAK3670562.1"/>
    <property type="molecule type" value="Genomic_DNA"/>
</dbReference>
<gene>
    <name evidence="4" type="ORF">LTR78_009530</name>
</gene>
<dbReference type="Proteomes" id="UP001274830">
    <property type="component" value="Unassembled WGS sequence"/>
</dbReference>
<protein>
    <recommendedName>
        <fullName evidence="6">F-box domain-containing protein</fullName>
    </recommendedName>
</protein>
<feature type="compositionally biased region" description="Basic and acidic residues" evidence="1">
    <location>
        <begin position="61"/>
        <end position="70"/>
    </location>
</feature>
<evidence type="ECO:0000313" key="4">
    <source>
        <dbReference type="EMBL" id="KAK3670562.1"/>
    </source>
</evidence>
<feature type="compositionally biased region" description="Acidic residues" evidence="1">
    <location>
        <begin position="95"/>
        <end position="105"/>
    </location>
</feature>
<sequence>MDSPTASEPLSPEEDFYGDDAPDASDAPVMDTTARLEVRTTPEQEPVSSASVHLDLVGASAHDKTREDHSLTNGAATSEHSTDSHTEDHSSSDMDMSESEQEAELDASTPSLAQQELACDQSQPAVNKRKLSDTLDESEVAGNLPGNISSKRLRLSTSGSCFTDKLTPELLQQVFTRLSPAMLCRCRRVCKRFEHVLTSYQNLSPTPKKDTRKVQPVRLIDSNAIFRESRQKFMPNMPRPLEGHTELGMLKLMSGRTCQGCDRAFLPQATSFPFNAGPGRLGLRVIWPFGQRWCGTCFEARTVKDIEVLTSPGGPFRAGLSYAFQTMDMNFVGDTQRQTPVGIPSTLRASKVYSKTDVQHILAEAEETKAYGAGVADEWQKGLATKGKQSMTDCARWERWEASFSQGRDLSQVLRESDPQVPSLPVKNDNSKSAGVSSAESLATFHGPLPLPLPVHTLRPPGFAPPMLPANAMIPPPTKPVRTQQDIELARAARRADIERRCQELQPPLPQNILHQMPCFKESMQISIPMDDAQWKVLEPRLLAQREAAELIEHKRTMDLAALQTRTYDVPTENLGYFKPAKEVYGTDYDRAQEPLRKRLAEYADEITGTDLQNQPVTSGEEASELVIKVLTHAKTRYDEDKASANLPNPVSLTHRRISMSIEDRPYREPFLSLDNMKSLYENKVRGRLGHQYSEPFMCADCPNDWQSKLLGFESLIQHFGAKHTSSFGTENVVVHWQLSEWPVVPPFHPQPCKKPGEQRRKHKGHQAAHKALGRTWTPSGHNDTISFKNAAAHHGGQFTPGSNPGHHGLSVNTDGVSDHPSIVPNGYVHGAPAHAGQQHRLGDPQRSFSNSTGASAAFFAGSYGEDQMSQFMSDARATWDALAGIKEMLDCVRIQTTIYTAAANYAKLFVYWPGLDMVTDALATSSKLQPLKEASGLACQLCTRLQHEGLAKVEGYYARIKDVQLRNFTSLATHFKLVHVQDDRADGPQWHRDMIEWPESAAIAKLMHSQGMDDIKLSLLAKAFPAAFPPQLPQIGHVTESAANSEQDSALIKRLTGRWKPKQPKSKKKNKNQNANGTPQRSASLDSTPAPTADQYDPRNPMDAEEDPMARFDSDVARKKGPSPVVSTPSAGTTIAPGVNLSAETLAMLSNLTSHMTQPQQQQDQSTAVKVEPIDTNDHAASNGILSAELDFTSVLASLTQHLPRAQSGTPLSAGTQRFGNATRSTLPHPSAVFQESPSTYRPQDRRAASEHYAAERTYQAPPSPHRYEPRDIQATMARNTSHYQQNQQGTYSHPAEATSYPTSTHRSPPRYRYLDAPEQPLPRYEDPPLPAHSHPAYRGAAPLLQYMHAPEHLAYEPAGPPQHAQGYGYHPAPSHPPPPPPHTRTVYVDQFGHPLELIPIDNAPAPIQYAPHPYEQQMQMGYGQQTQPQYQVYYEPALEQGRSR</sequence>
<feature type="region of interest" description="Disordered" evidence="1">
    <location>
        <begin position="1358"/>
        <end position="1385"/>
    </location>
</feature>
<feature type="region of interest" description="Disordered" evidence="1">
    <location>
        <begin position="1"/>
        <end position="149"/>
    </location>
</feature>
<feature type="region of interest" description="Disordered" evidence="1">
    <location>
        <begin position="793"/>
        <end position="850"/>
    </location>
</feature>
<feature type="compositionally biased region" description="Basic and acidic residues" evidence="1">
    <location>
        <begin position="1244"/>
        <end position="1256"/>
    </location>
</feature>
<feature type="domain" description="DUF7892" evidence="3">
    <location>
        <begin position="866"/>
        <end position="1024"/>
    </location>
</feature>
<evidence type="ECO:0008006" key="6">
    <source>
        <dbReference type="Google" id="ProtNLM"/>
    </source>
</evidence>
<feature type="compositionally biased region" description="Basic residues" evidence="1">
    <location>
        <begin position="1056"/>
        <end position="1072"/>
    </location>
</feature>
<feature type="domain" description="F-box" evidence="2">
    <location>
        <begin position="168"/>
        <end position="196"/>
    </location>
</feature>
<feature type="region of interest" description="Disordered" evidence="1">
    <location>
        <begin position="414"/>
        <end position="435"/>
    </location>
</feature>
<evidence type="ECO:0000256" key="1">
    <source>
        <dbReference type="SAM" id="MobiDB-lite"/>
    </source>
</evidence>
<feature type="compositionally biased region" description="Polar residues" evidence="1">
    <location>
        <begin position="1207"/>
        <end position="1243"/>
    </location>
</feature>
<feature type="compositionally biased region" description="Basic and acidic residues" evidence="1">
    <location>
        <begin position="1097"/>
        <end position="1119"/>
    </location>
</feature>
<dbReference type="SUPFAM" id="SSF81383">
    <property type="entry name" value="F-box domain"/>
    <property type="match status" value="1"/>
</dbReference>
<evidence type="ECO:0000259" key="2">
    <source>
        <dbReference type="Pfam" id="PF12937"/>
    </source>
</evidence>
<evidence type="ECO:0000259" key="3">
    <source>
        <dbReference type="Pfam" id="PF25422"/>
    </source>
</evidence>
<reference evidence="4" key="1">
    <citation type="submission" date="2023-07" db="EMBL/GenBank/DDBJ databases">
        <title>Black Yeasts Isolated from many extreme environments.</title>
        <authorList>
            <person name="Coleine C."/>
            <person name="Stajich J.E."/>
            <person name="Selbmann L."/>
        </authorList>
    </citation>
    <scope>NUCLEOTIDE SEQUENCE</scope>
    <source>
        <strain evidence="4">CCFEE 5485</strain>
    </source>
</reference>
<dbReference type="InterPro" id="IPR001810">
    <property type="entry name" value="F-box_dom"/>
</dbReference>
<keyword evidence="5" id="KW-1185">Reference proteome</keyword>
<dbReference type="InterPro" id="IPR036047">
    <property type="entry name" value="F-box-like_dom_sf"/>
</dbReference>
<feature type="compositionally biased region" description="Acidic residues" evidence="1">
    <location>
        <begin position="11"/>
        <end position="23"/>
    </location>
</feature>
<dbReference type="InterPro" id="IPR057214">
    <property type="entry name" value="DUF7892"/>
</dbReference>